<dbReference type="InterPro" id="IPR037185">
    <property type="entry name" value="EmrE-like"/>
</dbReference>
<feature type="transmembrane region" description="Helical" evidence="6">
    <location>
        <begin position="203"/>
        <end position="224"/>
    </location>
</feature>
<comment type="similarity">
    <text evidence="2">Belongs to the EamA transporter family.</text>
</comment>
<sequence>MRLRDFLIFAGVCFIWAANLVVSRALFTMFGIAPVFYAAVRFALVALILAPLPHPLPRPTMPVLIIGALLGALHFGLMFVALNAASTASVSIVLQLSIPLTAILSMPILGEKIGWRRAAGIALALFGVILVMWEPEGQSITIGLLYAFASAASLALGSILLKRYGPIRPLRMQAWVALASFPPLLVFSLLAEHAQWQGGVDAGWPFWAGLAFSVVIVTIVAHTAYFRVLQRYPASLVAPLGLMMPLMSIAMGVGPLGETFTASMLVGGLVALTGLFIILFGQPTAPQPQEAT</sequence>
<feature type="transmembrane region" description="Helical" evidence="6">
    <location>
        <begin position="62"/>
        <end position="82"/>
    </location>
</feature>
<evidence type="ECO:0000256" key="3">
    <source>
        <dbReference type="ARBA" id="ARBA00022692"/>
    </source>
</evidence>
<dbReference type="PANTHER" id="PTHR32322">
    <property type="entry name" value="INNER MEMBRANE TRANSPORTER"/>
    <property type="match status" value="1"/>
</dbReference>
<evidence type="ECO:0000313" key="9">
    <source>
        <dbReference type="Proteomes" id="UP001061862"/>
    </source>
</evidence>
<keyword evidence="5 6" id="KW-0472">Membrane</keyword>
<feature type="transmembrane region" description="Helical" evidence="6">
    <location>
        <begin position="32"/>
        <end position="50"/>
    </location>
</feature>
<feature type="domain" description="EamA" evidence="7">
    <location>
        <begin position="142"/>
        <end position="279"/>
    </location>
</feature>
<feature type="domain" description="EamA" evidence="7">
    <location>
        <begin position="7"/>
        <end position="132"/>
    </location>
</feature>
<keyword evidence="4 6" id="KW-1133">Transmembrane helix</keyword>
<gene>
    <name evidence="8" type="ORF">N8A98_10325</name>
</gene>
<dbReference type="RefSeq" id="WP_262171143.1">
    <property type="nucleotide sequence ID" value="NZ_CP104965.1"/>
</dbReference>
<comment type="subcellular location">
    <subcellularLocation>
        <location evidence="1">Membrane</location>
        <topology evidence="1">Multi-pass membrane protein</topology>
    </subcellularLocation>
</comment>
<feature type="transmembrane region" description="Helical" evidence="6">
    <location>
        <begin position="236"/>
        <end position="254"/>
    </location>
</feature>
<name>A0ABY6CH31_9HYPH</name>
<dbReference type="Pfam" id="PF00892">
    <property type="entry name" value="EamA"/>
    <property type="match status" value="2"/>
</dbReference>
<organism evidence="8 9">
    <name type="scientific">Devosia neptuniae</name>
    <dbReference type="NCBI Taxonomy" id="191302"/>
    <lineage>
        <taxon>Bacteria</taxon>
        <taxon>Pseudomonadati</taxon>
        <taxon>Pseudomonadota</taxon>
        <taxon>Alphaproteobacteria</taxon>
        <taxon>Hyphomicrobiales</taxon>
        <taxon>Devosiaceae</taxon>
        <taxon>Devosia</taxon>
    </lineage>
</organism>
<reference evidence="8 9" key="1">
    <citation type="submission" date="2022-09" db="EMBL/GenBank/DDBJ databases">
        <title>Interaction between co-microsymbionts with complementary sets of symbiotic genes in legume-rhizobium systems.</title>
        <authorList>
            <person name="Safronova V."/>
            <person name="Sazanova A."/>
            <person name="Afonin A."/>
            <person name="Chirak E."/>
        </authorList>
    </citation>
    <scope>NUCLEOTIDE SEQUENCE [LARGE SCALE GENOMIC DNA]</scope>
    <source>
        <strain evidence="8 9">A18/4-1</strain>
    </source>
</reference>
<protein>
    <submittedName>
        <fullName evidence="8">DMT family transporter</fullName>
    </submittedName>
</protein>
<evidence type="ECO:0000256" key="5">
    <source>
        <dbReference type="ARBA" id="ARBA00023136"/>
    </source>
</evidence>
<dbReference type="Proteomes" id="UP001061862">
    <property type="component" value="Chromosome"/>
</dbReference>
<proteinExistence type="inferred from homology"/>
<dbReference type="PANTHER" id="PTHR32322:SF2">
    <property type="entry name" value="EAMA DOMAIN-CONTAINING PROTEIN"/>
    <property type="match status" value="1"/>
</dbReference>
<feature type="transmembrane region" description="Helical" evidence="6">
    <location>
        <begin position="139"/>
        <end position="161"/>
    </location>
</feature>
<dbReference type="InterPro" id="IPR000620">
    <property type="entry name" value="EamA_dom"/>
</dbReference>
<evidence type="ECO:0000256" key="2">
    <source>
        <dbReference type="ARBA" id="ARBA00007362"/>
    </source>
</evidence>
<accession>A0ABY6CH31</accession>
<evidence type="ECO:0000259" key="7">
    <source>
        <dbReference type="Pfam" id="PF00892"/>
    </source>
</evidence>
<feature type="transmembrane region" description="Helical" evidence="6">
    <location>
        <begin position="7"/>
        <end position="26"/>
    </location>
</feature>
<feature type="transmembrane region" description="Helical" evidence="6">
    <location>
        <begin position="173"/>
        <end position="191"/>
    </location>
</feature>
<evidence type="ECO:0000313" key="8">
    <source>
        <dbReference type="EMBL" id="UXN71542.1"/>
    </source>
</evidence>
<feature type="transmembrane region" description="Helical" evidence="6">
    <location>
        <begin position="260"/>
        <end position="280"/>
    </location>
</feature>
<dbReference type="SUPFAM" id="SSF103481">
    <property type="entry name" value="Multidrug resistance efflux transporter EmrE"/>
    <property type="match status" value="2"/>
</dbReference>
<dbReference type="InterPro" id="IPR050638">
    <property type="entry name" value="AA-Vitamin_Transporters"/>
</dbReference>
<feature type="transmembrane region" description="Helical" evidence="6">
    <location>
        <begin position="115"/>
        <end position="133"/>
    </location>
</feature>
<keyword evidence="3 6" id="KW-0812">Transmembrane</keyword>
<dbReference type="EMBL" id="CP104965">
    <property type="protein sequence ID" value="UXN71542.1"/>
    <property type="molecule type" value="Genomic_DNA"/>
</dbReference>
<evidence type="ECO:0000256" key="4">
    <source>
        <dbReference type="ARBA" id="ARBA00022989"/>
    </source>
</evidence>
<keyword evidence="9" id="KW-1185">Reference proteome</keyword>
<evidence type="ECO:0000256" key="1">
    <source>
        <dbReference type="ARBA" id="ARBA00004141"/>
    </source>
</evidence>
<evidence type="ECO:0000256" key="6">
    <source>
        <dbReference type="SAM" id="Phobius"/>
    </source>
</evidence>